<dbReference type="EMBL" id="CP098502">
    <property type="protein sequence ID" value="UTI62597.1"/>
    <property type="molecule type" value="Genomic_DNA"/>
</dbReference>
<feature type="domain" description="Calx-beta" evidence="5">
    <location>
        <begin position="155"/>
        <end position="255"/>
    </location>
</feature>
<evidence type="ECO:0000256" key="1">
    <source>
        <dbReference type="ARBA" id="ARBA00022729"/>
    </source>
</evidence>
<accession>A0ABY5DP76</accession>
<evidence type="ECO:0000256" key="2">
    <source>
        <dbReference type="ARBA" id="ARBA00022737"/>
    </source>
</evidence>
<dbReference type="RefSeq" id="WP_254569334.1">
    <property type="nucleotide sequence ID" value="NZ_CP098502.1"/>
</dbReference>
<dbReference type="InterPro" id="IPR038081">
    <property type="entry name" value="CalX-like_sf"/>
</dbReference>
<gene>
    <name evidence="6" type="ORF">NBH00_14640</name>
</gene>
<dbReference type="SUPFAM" id="SSF141072">
    <property type="entry name" value="CalX-like"/>
    <property type="match status" value="3"/>
</dbReference>
<dbReference type="InterPro" id="IPR051171">
    <property type="entry name" value="CaCA"/>
</dbReference>
<name>A0ABY5DP76_9ACTN</name>
<dbReference type="PANTHER" id="PTHR11878:SF65">
    <property type="entry name" value="NA_CA-EXCHANGE PROTEIN, ISOFORM G"/>
    <property type="match status" value="1"/>
</dbReference>
<keyword evidence="7" id="KW-1185">Reference proteome</keyword>
<sequence length="535" mass="53151">MQSQDRAGMARRGGGRGMRGVLGAVVACVAMLAVPAAASAATVAFGGGTVTTTYGEGNSGQVAVSLPYTVACGLAEFSNPSVDVVLTAGTATPNTDYTSDGAQTSAFSCVAGLGGGSASATTKITGDTLDEPDETFTVKLVDSANPATVFDSRTITITDDDAPPAISVGDAPAVIEGTGTAGPGLVFPVTLSGPSGKAISVPYATSDGSAAAGVDYTATSGTLTIPAGRMTGTITVPVAADAVDEDDEDVNLTLGTPTNATAGTTTAKGAITDDDTATITLSGAAILEGGAGTTTTTNAIVNLSTTSAKPVSVSYTTADGTATAGSDYTAAVGTATVPAGSRTVAIPVTITGDADVEPGETITVRIKDPVNAAIAPGGDTATITIRNDDVALTTTPLPGGILAGAKPGTGTPLPTTAPAVDAPITLSRLTFNRRRRTLRFDVRCPEAGGACKGTVTVFTVPNRRSKVKALRKEQQLASKRFSITAAGTLTASVRLSKKAKGWLRTARTIKVVAYAVASSPQGGVSTAKVKGTLRR</sequence>
<dbReference type="Proteomes" id="UP001056035">
    <property type="component" value="Chromosome"/>
</dbReference>
<dbReference type="PANTHER" id="PTHR11878">
    <property type="entry name" value="SODIUM/CALCIUM EXCHANGER"/>
    <property type="match status" value="1"/>
</dbReference>
<keyword evidence="1" id="KW-0732">Signal</keyword>
<keyword evidence="2" id="KW-0677">Repeat</keyword>
<keyword evidence="4" id="KW-0813">Transport</keyword>
<organism evidence="6 7">
    <name type="scientific">Paraconexibacter antarcticus</name>
    <dbReference type="NCBI Taxonomy" id="2949664"/>
    <lineage>
        <taxon>Bacteria</taxon>
        <taxon>Bacillati</taxon>
        <taxon>Actinomycetota</taxon>
        <taxon>Thermoleophilia</taxon>
        <taxon>Solirubrobacterales</taxon>
        <taxon>Paraconexibacteraceae</taxon>
        <taxon>Paraconexibacter</taxon>
    </lineage>
</organism>
<evidence type="ECO:0000256" key="3">
    <source>
        <dbReference type="ARBA" id="ARBA00022837"/>
    </source>
</evidence>
<protein>
    <recommendedName>
        <fullName evidence="5">Calx-beta domain-containing protein</fullName>
    </recommendedName>
</protein>
<dbReference type="Gene3D" id="2.60.40.2030">
    <property type="match status" value="3"/>
</dbReference>
<dbReference type="InterPro" id="IPR003644">
    <property type="entry name" value="Calx_beta"/>
</dbReference>
<keyword evidence="3" id="KW-0106">Calcium</keyword>
<keyword evidence="4" id="KW-0406">Ion transport</keyword>
<reference evidence="6 7" key="1">
    <citation type="submission" date="2022-06" db="EMBL/GenBank/DDBJ databases">
        <title>Paraconexibacter antarcticus.</title>
        <authorList>
            <person name="Kim C.S."/>
        </authorList>
    </citation>
    <scope>NUCLEOTIDE SEQUENCE [LARGE SCALE GENOMIC DNA]</scope>
    <source>
        <strain evidence="6 7">02-257</strain>
    </source>
</reference>
<feature type="domain" description="Calx-beta" evidence="5">
    <location>
        <begin position="267"/>
        <end position="367"/>
    </location>
</feature>
<proteinExistence type="predicted"/>
<evidence type="ECO:0000313" key="6">
    <source>
        <dbReference type="EMBL" id="UTI62597.1"/>
    </source>
</evidence>
<evidence type="ECO:0000259" key="5">
    <source>
        <dbReference type="SMART" id="SM00237"/>
    </source>
</evidence>
<dbReference type="Pfam" id="PF03160">
    <property type="entry name" value="Calx-beta"/>
    <property type="match status" value="2"/>
</dbReference>
<dbReference type="SMART" id="SM00237">
    <property type="entry name" value="Calx_beta"/>
    <property type="match status" value="2"/>
</dbReference>
<evidence type="ECO:0000256" key="4">
    <source>
        <dbReference type="ARBA" id="ARBA00023065"/>
    </source>
</evidence>
<evidence type="ECO:0000313" key="7">
    <source>
        <dbReference type="Proteomes" id="UP001056035"/>
    </source>
</evidence>